<evidence type="ECO:0008006" key="4">
    <source>
        <dbReference type="Google" id="ProtNLM"/>
    </source>
</evidence>
<gene>
    <name evidence="2" type="ORF">DSTB1V02_LOCUS218</name>
</gene>
<dbReference type="AlphaFoldDB" id="A0A7R8X3J3"/>
<reference evidence="2" key="1">
    <citation type="submission" date="2020-11" db="EMBL/GenBank/DDBJ databases">
        <authorList>
            <person name="Tran Van P."/>
        </authorList>
    </citation>
    <scope>NUCLEOTIDE SEQUENCE</scope>
</reference>
<dbReference type="InterPro" id="IPR026728">
    <property type="entry name" value="BLTP3A/B"/>
</dbReference>
<dbReference type="PANTHER" id="PTHR22774">
    <property type="entry name" value="CHOREIN N-TERMINAL DOMAIN-CONTAINING PROTEIN"/>
    <property type="match status" value="1"/>
</dbReference>
<dbReference type="Pfam" id="PF24917">
    <property type="entry name" value="BLTP3A_B"/>
    <property type="match status" value="2"/>
</dbReference>
<sequence length="1183" mass="133017">MNVTRAKCNRVAAKIPWAHLKKMPIQLFLDEVEIELETSADLRTLSRTFIPSYSSGGSYGFADRVLDGASVRINNVNLCLRSNAFLATIQLTRVDLESRMPTWQKNDLRWTRIKDVTRGEILIFKELQWQTMKIEARSNQNLNLAPLRLITSQARARITLKKKLSDCSVLGCRLVLLMDDLLYVLTDSQLKAVQHFLDSLSHLVTKAQEQAKEIKAIRKLESSSAMMLPQATKRTSRGSCAFTRFDVIETSYHLYSDRLDLHFCDDPGEGRSSHPDLKEGGALQICLTKLQLDYYPYHLSGVDRKHWVRYSSSHPNQWQESELISFRNQLTDLIVGNRKHAPLARTAPVTDKDQGTLDKERLQPGMERGSGKGPPPPVALLRRLMASCLVLRITEFSVFKVTTTHRKSVKEFLQGNKENAQLPEQNHRIHIEFLQYYYPGNLDYPLPPSKLYMHVNPVQLNLDPLTLSWLNAFLLNLQSAIPPHAKTESEALDVRIEAILPQVIYEEEEHPGQPDRPKTLHLGTSRLLISNYRAAEVGPRSDLVKCLNSLQRGEMFFGSSFPSTPSDSVVVHPKFFKHAQCEDNIREVPLGDNEQGVPLDSLHRNSLWTDAKDVWYIHLDPCWADFGGSRATNQKPIAFIDAFPLELWIYQEEQKSHLHVLGHIASLVTCQLNHYQYLFLMRMLDDMTALQGVLLADSLRIQKQSESTRFSLAVLLPQVDVSLLMPVTSHEKNASVTDDSVIPETSSMTDLDTCTNAETNFRHQDTLEGLAKLPQENGPLVSLLLEQDSQTSRCNSLDSSQATLTPNDSRSSPNTSQKSTADRRSSFLADRNLALQENIRKSFTNLRGALDTAFKHDNAAEELCKTDDDAASTISSDSDSFILLGMDVENRSAETENLLDIPEKPRTGKVVVDVEVASEVLEDSGSEDPPISPFFKRKEEASEVISCSSKCLQTICLMVSIVTFCMGRVQLALQSQGGTSVMKVQLGSLLLEEASSMPWDEFQEKFRLRGHAWSEMRFDPLTSCEVKMRLTISPELRPPCLPFDHAILSISPDAYHLLRHRLSVQASHAQLRSIMEDLYQHGGILAELKIKDLHLHIPMNAVVELNALIEEEEIRPPVPLKGLSVPPDAEKLSAIAIALPIEYSACLWVYVSLSRAPNVFPAVATVGSILEIVIAREMQEEFG</sequence>
<feature type="compositionally biased region" description="Polar residues" evidence="1">
    <location>
        <begin position="792"/>
        <end position="819"/>
    </location>
</feature>
<dbReference type="PANTHER" id="PTHR22774:SF11">
    <property type="entry name" value="CHOREIN N-TERMINAL DOMAIN-CONTAINING PROTEIN"/>
    <property type="match status" value="1"/>
</dbReference>
<accession>A0A7R8X3J3</accession>
<name>A0A7R8X3J3_9CRUS</name>
<evidence type="ECO:0000256" key="1">
    <source>
        <dbReference type="SAM" id="MobiDB-lite"/>
    </source>
</evidence>
<dbReference type="OrthoDB" id="43807at2759"/>
<dbReference type="Proteomes" id="UP000677054">
    <property type="component" value="Unassembled WGS sequence"/>
</dbReference>
<feature type="region of interest" description="Disordered" evidence="1">
    <location>
        <begin position="792"/>
        <end position="824"/>
    </location>
</feature>
<dbReference type="EMBL" id="CAJPEV010000013">
    <property type="protein sequence ID" value="CAG0878700.1"/>
    <property type="molecule type" value="Genomic_DNA"/>
</dbReference>
<protein>
    <recommendedName>
        <fullName evidence="4">UHRF1-binding protein 1-like</fullName>
    </recommendedName>
</protein>
<evidence type="ECO:0000313" key="3">
    <source>
        <dbReference type="Proteomes" id="UP000677054"/>
    </source>
</evidence>
<proteinExistence type="predicted"/>
<keyword evidence="3" id="KW-1185">Reference proteome</keyword>
<organism evidence="2">
    <name type="scientific">Darwinula stevensoni</name>
    <dbReference type="NCBI Taxonomy" id="69355"/>
    <lineage>
        <taxon>Eukaryota</taxon>
        <taxon>Metazoa</taxon>
        <taxon>Ecdysozoa</taxon>
        <taxon>Arthropoda</taxon>
        <taxon>Crustacea</taxon>
        <taxon>Oligostraca</taxon>
        <taxon>Ostracoda</taxon>
        <taxon>Podocopa</taxon>
        <taxon>Podocopida</taxon>
        <taxon>Darwinulocopina</taxon>
        <taxon>Darwinuloidea</taxon>
        <taxon>Darwinulidae</taxon>
        <taxon>Darwinula</taxon>
    </lineage>
</organism>
<feature type="region of interest" description="Disordered" evidence="1">
    <location>
        <begin position="344"/>
        <end position="376"/>
    </location>
</feature>
<feature type="compositionally biased region" description="Basic and acidic residues" evidence="1">
    <location>
        <begin position="350"/>
        <end position="362"/>
    </location>
</feature>
<dbReference type="EMBL" id="LR899530">
    <property type="protein sequence ID" value="CAD7240186.1"/>
    <property type="molecule type" value="Genomic_DNA"/>
</dbReference>
<evidence type="ECO:0000313" key="2">
    <source>
        <dbReference type="EMBL" id="CAD7240186.1"/>
    </source>
</evidence>